<dbReference type="InParanoid" id="W5LVT0"/>
<dbReference type="GO" id="GO:0005576">
    <property type="term" value="C:extracellular region"/>
    <property type="evidence" value="ECO:0007669"/>
    <property type="project" value="UniProtKB-SubCell"/>
</dbReference>
<feature type="region of interest" description="Disordered" evidence="5">
    <location>
        <begin position="186"/>
        <end position="213"/>
    </location>
</feature>
<evidence type="ECO:0000256" key="1">
    <source>
        <dbReference type="ARBA" id="ARBA00004613"/>
    </source>
</evidence>
<dbReference type="Ensembl" id="ENSLOCT00000000237.1">
    <property type="protein sequence ID" value="ENSLOCP00000000237.1"/>
    <property type="gene ID" value="ENSLOCG00000000214.1"/>
</dbReference>
<evidence type="ECO:0000313" key="7">
    <source>
        <dbReference type="Ensembl" id="ENSLOCP00000000237.1"/>
    </source>
</evidence>
<evidence type="ECO:0000256" key="4">
    <source>
        <dbReference type="PROSITE-ProRule" id="PRU00039"/>
    </source>
</evidence>
<feature type="disulfide bond" evidence="4">
    <location>
        <begin position="123"/>
        <end position="177"/>
    </location>
</feature>
<comment type="subcellular location">
    <subcellularLocation>
        <location evidence="1">Secreted</location>
    </subcellularLocation>
</comment>
<keyword evidence="2" id="KW-0964">Secreted</keyword>
<reference evidence="7" key="2">
    <citation type="submission" date="2025-08" db="UniProtKB">
        <authorList>
            <consortium name="Ensembl"/>
        </authorList>
    </citation>
    <scope>IDENTIFICATION</scope>
</reference>
<sequence length="213" mass="23917">MMRAELKYMFRKRDGISNVKFYCTTLMTSPSRSQPGNTWSPPGDKCVKYECVKIEDQFVPVEAKITCPLFNRKDCIPGTETIAPDGCCHVCPLIPRNCNIKTNTTYITNNGCQSSKPVDITSCGGSCGTYSMYSVEANAMDHTCSCCQEMDTTQKQVQMVCPDGTTFSHSYTYVEKCGCKEIECEDRDTQQSTSKGQEPSKSSKGRKVYRRRR</sequence>
<accession>W5LVT0</accession>
<dbReference type="InterPro" id="IPR006207">
    <property type="entry name" value="Cys_knot_C"/>
</dbReference>
<dbReference type="STRING" id="7918.ENSLOCP00000000237"/>
<dbReference type="Pfam" id="PF00007">
    <property type="entry name" value="Cys_knot"/>
    <property type="match status" value="1"/>
</dbReference>
<protein>
    <recommendedName>
        <fullName evidence="6">CTCK domain-containing protein</fullName>
    </recommendedName>
</protein>
<dbReference type="Bgee" id="ENSLOCG00000000214">
    <property type="expression patterns" value="Expressed in pharyngeal gill and 3 other cell types or tissues"/>
</dbReference>
<dbReference type="PANTHER" id="PTHR11339:SF371">
    <property type="entry name" value="MUCIN-2"/>
    <property type="match status" value="1"/>
</dbReference>
<proteinExistence type="predicted"/>
<dbReference type="SMART" id="SM00041">
    <property type="entry name" value="CT"/>
    <property type="match status" value="1"/>
</dbReference>
<dbReference type="OMA" id="PANDKEC"/>
<feature type="disulfide bond" evidence="4">
    <location>
        <begin position="112"/>
        <end position="161"/>
    </location>
</feature>
<evidence type="ECO:0000259" key="6">
    <source>
        <dbReference type="PROSITE" id="PS01225"/>
    </source>
</evidence>
<feature type="disulfide bond" evidence="4">
    <location>
        <begin position="127"/>
        <end position="179"/>
    </location>
</feature>
<keyword evidence="3 4" id="KW-1015">Disulfide bond</keyword>
<dbReference type="PROSITE" id="PS01185">
    <property type="entry name" value="CTCK_1"/>
    <property type="match status" value="1"/>
</dbReference>
<evidence type="ECO:0000256" key="3">
    <source>
        <dbReference type="ARBA" id="ARBA00023157"/>
    </source>
</evidence>
<name>W5LVT0_LEPOC</name>
<reference evidence="7" key="3">
    <citation type="submission" date="2025-09" db="UniProtKB">
        <authorList>
            <consortium name="Ensembl"/>
        </authorList>
    </citation>
    <scope>IDENTIFICATION</scope>
</reference>
<dbReference type="InterPro" id="IPR029034">
    <property type="entry name" value="Cystine-knot_cytokine"/>
</dbReference>
<dbReference type="AlphaFoldDB" id="W5LVT0"/>
<keyword evidence="8" id="KW-1185">Reference proteome</keyword>
<feature type="compositionally biased region" description="Basic residues" evidence="5">
    <location>
        <begin position="203"/>
        <end position="213"/>
    </location>
</feature>
<dbReference type="Proteomes" id="UP000018468">
    <property type="component" value="Unassembled WGS sequence"/>
</dbReference>
<feature type="compositionally biased region" description="Polar residues" evidence="5">
    <location>
        <begin position="190"/>
        <end position="202"/>
    </location>
</feature>
<dbReference type="InterPro" id="IPR050780">
    <property type="entry name" value="Mucin_vWF_Thrombospondin_sf"/>
</dbReference>
<dbReference type="eggNOG" id="KOG1216">
    <property type="taxonomic scope" value="Eukaryota"/>
</dbReference>
<feature type="domain" description="CTCK" evidence="6">
    <location>
        <begin position="91"/>
        <end position="185"/>
    </location>
</feature>
<dbReference type="PANTHER" id="PTHR11339">
    <property type="entry name" value="EXTRACELLULAR MATRIX GLYCOPROTEIN RELATED"/>
    <property type="match status" value="1"/>
</dbReference>
<reference evidence="8" key="1">
    <citation type="submission" date="2011-12" db="EMBL/GenBank/DDBJ databases">
        <title>The Draft Genome of Lepisosteus oculatus.</title>
        <authorList>
            <consortium name="The Broad Institute Genome Assembly &amp; Analysis Group"/>
            <consortium name="Computational R&amp;D Group"/>
            <consortium name="and Sequencing Platform"/>
            <person name="Di Palma F."/>
            <person name="Alfoldi J."/>
            <person name="Johnson J."/>
            <person name="Berlin A."/>
            <person name="Gnerre S."/>
            <person name="Jaffe D."/>
            <person name="MacCallum I."/>
            <person name="Young S."/>
            <person name="Walker B.J."/>
            <person name="Lander E.S."/>
            <person name="Lindblad-Toh K."/>
        </authorList>
    </citation>
    <scope>NUCLEOTIDE SEQUENCE [LARGE SCALE GENOMIC DNA]</scope>
</reference>
<dbReference type="PROSITE" id="PS01225">
    <property type="entry name" value="CTCK_2"/>
    <property type="match status" value="1"/>
</dbReference>
<evidence type="ECO:0000256" key="5">
    <source>
        <dbReference type="SAM" id="MobiDB-lite"/>
    </source>
</evidence>
<dbReference type="GeneTree" id="ENSGT00940000163235"/>
<evidence type="ECO:0000313" key="8">
    <source>
        <dbReference type="Proteomes" id="UP000018468"/>
    </source>
</evidence>
<evidence type="ECO:0000256" key="2">
    <source>
        <dbReference type="ARBA" id="ARBA00022525"/>
    </source>
</evidence>
<comment type="caution">
    <text evidence="4">Lacks conserved residue(s) required for the propagation of feature annotation.</text>
</comment>
<dbReference type="InterPro" id="IPR006208">
    <property type="entry name" value="Glyco_hormone_CN"/>
</dbReference>
<dbReference type="Gene3D" id="2.10.90.10">
    <property type="entry name" value="Cystine-knot cytokines"/>
    <property type="match status" value="1"/>
</dbReference>
<organism evidence="7 8">
    <name type="scientific">Lepisosteus oculatus</name>
    <name type="common">Spotted gar</name>
    <dbReference type="NCBI Taxonomy" id="7918"/>
    <lineage>
        <taxon>Eukaryota</taxon>
        <taxon>Metazoa</taxon>
        <taxon>Chordata</taxon>
        <taxon>Craniata</taxon>
        <taxon>Vertebrata</taxon>
        <taxon>Euteleostomi</taxon>
        <taxon>Actinopterygii</taxon>
        <taxon>Neopterygii</taxon>
        <taxon>Holostei</taxon>
        <taxon>Semionotiformes</taxon>
        <taxon>Lepisosteidae</taxon>
        <taxon>Lepisosteus</taxon>
    </lineage>
</organism>
<dbReference type="HOGENOM" id="CLU_1293988_0_0_1"/>